<dbReference type="InterPro" id="IPR045186">
    <property type="entry name" value="Indole-3-glycerol_P_synth"/>
</dbReference>
<accession>A0A3G1B2Y9</accession>
<evidence type="ECO:0000256" key="7">
    <source>
        <dbReference type="ARBA" id="ARBA00023141"/>
    </source>
</evidence>
<evidence type="ECO:0000256" key="6">
    <source>
        <dbReference type="ARBA" id="ARBA00022822"/>
    </source>
</evidence>
<evidence type="ECO:0000259" key="9">
    <source>
        <dbReference type="Pfam" id="PF00218"/>
    </source>
</evidence>
<dbReference type="UniPathway" id="UPA00035">
    <property type="reaction ID" value="UER00043"/>
</dbReference>
<dbReference type="InterPro" id="IPR013798">
    <property type="entry name" value="Indole-3-glycerol_P_synth_dom"/>
</dbReference>
<comment type="catalytic activity">
    <reaction evidence="1">
        <text>1-(2-carboxyphenylamino)-1-deoxy-D-ribulose 5-phosphate + H(+) = (1S,2R)-1-C-(indol-3-yl)glycerol 3-phosphate + CO2 + H2O</text>
        <dbReference type="Rhea" id="RHEA:23476"/>
        <dbReference type="ChEBI" id="CHEBI:15377"/>
        <dbReference type="ChEBI" id="CHEBI:15378"/>
        <dbReference type="ChEBI" id="CHEBI:16526"/>
        <dbReference type="ChEBI" id="CHEBI:58613"/>
        <dbReference type="ChEBI" id="CHEBI:58866"/>
        <dbReference type="EC" id="4.1.1.48"/>
    </reaction>
</comment>
<proteinExistence type="predicted"/>
<dbReference type="EMBL" id="CP011097">
    <property type="protein sequence ID" value="AJZ75291.1"/>
    <property type="molecule type" value="Genomic_DNA"/>
</dbReference>
<dbReference type="GO" id="GO:0004640">
    <property type="term" value="F:phosphoribosylanthranilate isomerase activity"/>
    <property type="evidence" value="ECO:0007669"/>
    <property type="project" value="TreeGrafter"/>
</dbReference>
<dbReference type="RefSeq" id="WP_048189201.1">
    <property type="nucleotide sequence ID" value="NZ_CP011097.1"/>
</dbReference>
<evidence type="ECO:0000256" key="2">
    <source>
        <dbReference type="ARBA" id="ARBA00004696"/>
    </source>
</evidence>
<keyword evidence="8" id="KW-0456">Lyase</keyword>
<dbReference type="OrthoDB" id="15223at2157"/>
<dbReference type="AlphaFoldDB" id="A0A3G1B2Y9"/>
<gene>
    <name evidence="10" type="ORF">SU86_001570</name>
</gene>
<dbReference type="PANTHER" id="PTHR22854">
    <property type="entry name" value="TRYPTOPHAN BIOSYNTHESIS PROTEIN"/>
    <property type="match status" value="1"/>
</dbReference>
<dbReference type="STRING" id="1603555.SU86_001570"/>
<evidence type="ECO:0000256" key="5">
    <source>
        <dbReference type="ARBA" id="ARBA00022793"/>
    </source>
</evidence>
<dbReference type="InterPro" id="IPR011060">
    <property type="entry name" value="RibuloseP-bd_barrel"/>
</dbReference>
<reference evidence="10 11" key="1">
    <citation type="journal article" date="2016" name="Sci. Rep.">
        <title>A novel ammonia-oxidizing archaeon from wastewater treatment plant: Its enrichment, physiological and genomic characteristics.</title>
        <authorList>
            <person name="Li Y."/>
            <person name="Ding K."/>
            <person name="Wen X."/>
            <person name="Zhang B."/>
            <person name="Shen B."/>
            <person name="Yang Y."/>
        </authorList>
    </citation>
    <scope>NUCLEOTIDE SEQUENCE [LARGE SCALE GENOMIC DNA]</scope>
    <source>
        <strain evidence="10 11">SAT1</strain>
    </source>
</reference>
<keyword evidence="5" id="KW-0210">Decarboxylase</keyword>
<dbReference type="KEGG" id="tah:SU86_001570"/>
<keyword evidence="6" id="KW-0822">Tryptophan biosynthesis</keyword>
<evidence type="ECO:0000256" key="1">
    <source>
        <dbReference type="ARBA" id="ARBA00001633"/>
    </source>
</evidence>
<evidence type="ECO:0000313" key="10">
    <source>
        <dbReference type="EMBL" id="AJZ75291.1"/>
    </source>
</evidence>
<keyword evidence="4" id="KW-0028">Amino-acid biosynthesis</keyword>
<evidence type="ECO:0000256" key="4">
    <source>
        <dbReference type="ARBA" id="ARBA00022605"/>
    </source>
</evidence>
<dbReference type="GeneID" id="24875069"/>
<dbReference type="PANTHER" id="PTHR22854:SF2">
    <property type="entry name" value="INDOLE-3-GLYCEROL-PHOSPHATE SYNTHASE"/>
    <property type="match status" value="1"/>
</dbReference>
<keyword evidence="7" id="KW-0057">Aromatic amino acid biosynthesis</keyword>
<keyword evidence="11" id="KW-1185">Reference proteome</keyword>
<dbReference type="Gene3D" id="3.20.20.70">
    <property type="entry name" value="Aldolase class I"/>
    <property type="match status" value="1"/>
</dbReference>
<dbReference type="CDD" id="cd00331">
    <property type="entry name" value="IGPS"/>
    <property type="match status" value="1"/>
</dbReference>
<dbReference type="EC" id="4.1.1.48" evidence="3"/>
<dbReference type="SUPFAM" id="SSF51366">
    <property type="entry name" value="Ribulose-phoshate binding barrel"/>
    <property type="match status" value="1"/>
</dbReference>
<evidence type="ECO:0000256" key="8">
    <source>
        <dbReference type="ARBA" id="ARBA00023239"/>
    </source>
</evidence>
<dbReference type="InterPro" id="IPR013785">
    <property type="entry name" value="Aldolase_TIM"/>
</dbReference>
<comment type="pathway">
    <text evidence="2">Amino-acid biosynthesis; L-tryptophan biosynthesis; L-tryptophan from chorismate: step 4/5.</text>
</comment>
<evidence type="ECO:0000313" key="11">
    <source>
        <dbReference type="Proteomes" id="UP000266745"/>
    </source>
</evidence>
<dbReference type="FunFam" id="3.20.20.70:FF:000024">
    <property type="entry name" value="Indole-3-glycerol phosphate synthase"/>
    <property type="match status" value="1"/>
</dbReference>
<dbReference type="Proteomes" id="UP000266745">
    <property type="component" value="Chromosome"/>
</dbReference>
<protein>
    <recommendedName>
        <fullName evidence="3">indole-3-glycerol-phosphate synthase</fullName>
        <ecNumber evidence="3">4.1.1.48</ecNumber>
    </recommendedName>
</protein>
<dbReference type="GO" id="GO:0004425">
    <property type="term" value="F:indole-3-glycerol-phosphate synthase activity"/>
    <property type="evidence" value="ECO:0007669"/>
    <property type="project" value="UniProtKB-EC"/>
</dbReference>
<name>A0A3G1B2Y9_9ARCH</name>
<organism evidence="10 11">
    <name type="scientific">Candidatus Nitrosotenuis cloacae</name>
    <dbReference type="NCBI Taxonomy" id="1603555"/>
    <lineage>
        <taxon>Archaea</taxon>
        <taxon>Nitrososphaerota</taxon>
        <taxon>Candidatus Nitrosotenuis</taxon>
    </lineage>
</organism>
<dbReference type="GO" id="GO:0000162">
    <property type="term" value="P:L-tryptophan biosynthetic process"/>
    <property type="evidence" value="ECO:0007669"/>
    <property type="project" value="UniProtKB-UniPathway"/>
</dbReference>
<feature type="domain" description="Indole-3-glycerol phosphate synthase" evidence="9">
    <location>
        <begin position="10"/>
        <end position="252"/>
    </location>
</feature>
<dbReference type="Pfam" id="PF00218">
    <property type="entry name" value="IGPS"/>
    <property type="match status" value="1"/>
</dbReference>
<sequence>MSTLKKLVDNSRQAIADGTYEIAESLQKSDIDLIQSIKSNPHASLITEIKFSSPSLGKIRQKSDPVQIAQDMVDGGAQALSVLTQPYLFEGSPSYFMQIRKKIKIPMLMKDIVVDKIQIEAAKKIGADYMLLIQSLFDQGYLKDIDEFIDYGHKQGLKVLVEAHTKSEFENSLNTDADLVGINNRNLDTLQIDINTTKNILNGHHNNRIIVSESGIENPSDIQFLKKCGTGAFLIGSSIMKSENIKENVRSLVNAI</sequence>
<evidence type="ECO:0000256" key="3">
    <source>
        <dbReference type="ARBA" id="ARBA00012362"/>
    </source>
</evidence>